<dbReference type="InterPro" id="IPR027417">
    <property type="entry name" value="P-loop_NTPase"/>
</dbReference>
<dbReference type="PRINTS" id="PR00449">
    <property type="entry name" value="RASTRNSFRMNG"/>
</dbReference>
<evidence type="ECO:0000256" key="7">
    <source>
        <dbReference type="ARBA" id="ARBA00046278"/>
    </source>
</evidence>
<gene>
    <name evidence="8" type="ORF">GOP47_0006899</name>
</gene>
<dbReference type="GO" id="GO:0003924">
    <property type="term" value="F:GTPase activity"/>
    <property type="evidence" value="ECO:0007669"/>
    <property type="project" value="InterPro"/>
</dbReference>
<keyword evidence="2" id="KW-0150">Chloroplast</keyword>
<dbReference type="SUPFAM" id="SSF52540">
    <property type="entry name" value="P-loop containing nucleoside triphosphate hydrolases"/>
    <property type="match status" value="1"/>
</dbReference>
<reference evidence="8" key="1">
    <citation type="submission" date="2021-01" db="EMBL/GenBank/DDBJ databases">
        <title>Adiantum capillus-veneris genome.</title>
        <authorList>
            <person name="Fang Y."/>
            <person name="Liao Q."/>
        </authorList>
    </citation>
    <scope>NUCLEOTIDE SEQUENCE</scope>
    <source>
        <strain evidence="8">H3</strain>
        <tissue evidence="8">Leaf</tissue>
    </source>
</reference>
<comment type="subcellular location">
    <subcellularLocation>
        <location evidence="7">Endomembrane system</location>
        <topology evidence="7">Lipid-anchor</topology>
        <orientation evidence="7">Cytoplasmic side</orientation>
    </subcellularLocation>
</comment>
<dbReference type="GO" id="GO:0005770">
    <property type="term" value="C:late endosome"/>
    <property type="evidence" value="ECO:0007669"/>
    <property type="project" value="TreeGrafter"/>
</dbReference>
<dbReference type="SMART" id="SM00175">
    <property type="entry name" value="RAB"/>
    <property type="match status" value="1"/>
</dbReference>
<dbReference type="EMBL" id="JABFUD020000006">
    <property type="protein sequence ID" value="KAI5079228.1"/>
    <property type="molecule type" value="Genomic_DNA"/>
</dbReference>
<dbReference type="OrthoDB" id="1897703at2759"/>
<dbReference type="PANTHER" id="PTHR47981">
    <property type="entry name" value="RAB FAMILY"/>
    <property type="match status" value="1"/>
</dbReference>
<dbReference type="InterPro" id="IPR005225">
    <property type="entry name" value="Small_GTP-bd"/>
</dbReference>
<evidence type="ECO:0000313" key="9">
    <source>
        <dbReference type="Proteomes" id="UP000886520"/>
    </source>
</evidence>
<dbReference type="Pfam" id="PF00071">
    <property type="entry name" value="Ras"/>
    <property type="match status" value="1"/>
</dbReference>
<comment type="similarity">
    <text evidence="1">Belongs to the small GTPase superfamily. Rab family.</text>
</comment>
<sequence>MLSMREEDFQREVKVVIVGNGSVGKTSLIRQFCKSQFIEDYKKTIGVDFLEKHIFVKNLQEDVKLMLWDTAGQEEFNSMTRILQRCQGCCTMLFNNRQIFL</sequence>
<keyword evidence="4" id="KW-0342">GTP-binding</keyword>
<organism evidence="8 9">
    <name type="scientific">Adiantum capillus-veneris</name>
    <name type="common">Maidenhair fern</name>
    <dbReference type="NCBI Taxonomy" id="13818"/>
    <lineage>
        <taxon>Eukaryota</taxon>
        <taxon>Viridiplantae</taxon>
        <taxon>Streptophyta</taxon>
        <taxon>Embryophyta</taxon>
        <taxon>Tracheophyta</taxon>
        <taxon>Polypodiopsida</taxon>
        <taxon>Polypodiidae</taxon>
        <taxon>Polypodiales</taxon>
        <taxon>Pteridineae</taxon>
        <taxon>Pteridaceae</taxon>
        <taxon>Vittarioideae</taxon>
        <taxon>Adiantum</taxon>
    </lineage>
</organism>
<keyword evidence="5" id="KW-0449">Lipoprotein</keyword>
<dbReference type="GO" id="GO:0005525">
    <property type="term" value="F:GTP binding"/>
    <property type="evidence" value="ECO:0007669"/>
    <property type="project" value="UniProtKB-KW"/>
</dbReference>
<protein>
    <submittedName>
        <fullName evidence="8">Uncharacterized protein</fullName>
    </submittedName>
</protein>
<evidence type="ECO:0000313" key="8">
    <source>
        <dbReference type="EMBL" id="KAI5079228.1"/>
    </source>
</evidence>
<accession>A0A9D4V3Z3</accession>
<dbReference type="GO" id="GO:0045335">
    <property type="term" value="C:phagocytic vesicle"/>
    <property type="evidence" value="ECO:0007669"/>
    <property type="project" value="TreeGrafter"/>
</dbReference>
<dbReference type="InterPro" id="IPR001806">
    <property type="entry name" value="Small_GTPase"/>
</dbReference>
<evidence type="ECO:0000256" key="6">
    <source>
        <dbReference type="ARBA" id="ARBA00023289"/>
    </source>
</evidence>
<comment type="caution">
    <text evidence="8">The sequence shown here is derived from an EMBL/GenBank/DDBJ whole genome shotgun (WGS) entry which is preliminary data.</text>
</comment>
<keyword evidence="9" id="KW-1185">Reference proteome</keyword>
<keyword evidence="6" id="KW-0636">Prenylation</keyword>
<proteinExistence type="inferred from homology"/>
<dbReference type="AlphaFoldDB" id="A0A9D4V3Z3"/>
<dbReference type="GO" id="GO:0090385">
    <property type="term" value="P:phagosome-lysosome fusion"/>
    <property type="evidence" value="ECO:0007669"/>
    <property type="project" value="TreeGrafter"/>
</dbReference>
<dbReference type="PROSITE" id="PS51419">
    <property type="entry name" value="RAB"/>
    <property type="match status" value="1"/>
</dbReference>
<evidence type="ECO:0000256" key="3">
    <source>
        <dbReference type="ARBA" id="ARBA00022741"/>
    </source>
</evidence>
<evidence type="ECO:0000256" key="4">
    <source>
        <dbReference type="ARBA" id="ARBA00023134"/>
    </source>
</evidence>
<dbReference type="GO" id="GO:0005764">
    <property type="term" value="C:lysosome"/>
    <property type="evidence" value="ECO:0007669"/>
    <property type="project" value="TreeGrafter"/>
</dbReference>
<evidence type="ECO:0000256" key="1">
    <source>
        <dbReference type="ARBA" id="ARBA00006270"/>
    </source>
</evidence>
<keyword evidence="3" id="KW-0547">Nucleotide-binding</keyword>
<dbReference type="Gene3D" id="3.40.50.300">
    <property type="entry name" value="P-loop containing nucleotide triphosphate hydrolases"/>
    <property type="match status" value="1"/>
</dbReference>
<dbReference type="PANTHER" id="PTHR47981:SF20">
    <property type="entry name" value="RAS-RELATED PROTEIN RAB-7A"/>
    <property type="match status" value="1"/>
</dbReference>
<keyword evidence="2" id="KW-0934">Plastid</keyword>
<evidence type="ECO:0000256" key="2">
    <source>
        <dbReference type="ARBA" id="ARBA00022528"/>
    </source>
</evidence>
<evidence type="ECO:0000256" key="5">
    <source>
        <dbReference type="ARBA" id="ARBA00023288"/>
    </source>
</evidence>
<name>A0A9D4V3Z3_ADICA</name>
<dbReference type="NCBIfam" id="TIGR00231">
    <property type="entry name" value="small_GTP"/>
    <property type="match status" value="1"/>
</dbReference>
<dbReference type="Proteomes" id="UP000886520">
    <property type="component" value="Chromosome 6"/>
</dbReference>